<evidence type="ECO:0000313" key="9">
    <source>
        <dbReference type="EMBL" id="GAA2818796.1"/>
    </source>
</evidence>
<dbReference type="InterPro" id="IPR038063">
    <property type="entry name" value="Transpep_catalytic_dom"/>
</dbReference>
<comment type="caution">
    <text evidence="9">The sequence shown here is derived from an EMBL/GenBank/DDBJ whole genome shotgun (WGS) entry which is preliminary data.</text>
</comment>
<evidence type="ECO:0000256" key="7">
    <source>
        <dbReference type="PROSITE-ProRule" id="PRU01373"/>
    </source>
</evidence>
<dbReference type="InterPro" id="IPR041280">
    <property type="entry name" value="Big_10"/>
</dbReference>
<dbReference type="CDD" id="cd13432">
    <property type="entry name" value="LDT_IgD_like_2"/>
    <property type="match status" value="1"/>
</dbReference>
<evidence type="ECO:0000313" key="10">
    <source>
        <dbReference type="Proteomes" id="UP001500979"/>
    </source>
</evidence>
<protein>
    <submittedName>
        <fullName evidence="9">Ig-like domain-containing protein</fullName>
    </submittedName>
</protein>
<dbReference type="Gene3D" id="2.60.40.3780">
    <property type="match status" value="1"/>
</dbReference>
<sequence length="389" mass="41334">MSSRLGRSRARALVAAVAGVLAAVLLVAGCGSSAPGGGGGPAASAARIAVEPGAGAADVNPTAPIRARVDGGKFTEVTLTNSDGKQVAGELAEDGRSWTATEALGYGKTYTWAGEAAGDDGATVPVEGSFTTLSPDKTVRATVNPTDHAEVGIAMPISIKFAEPVQDKAAAQRALDVRTSVPVEGAWAWLSDTQVDWRPKEYWPANTKVSVNAKLYGVHYGDGKYGVADLSTEFTIGRAQIVKADVNTHMMVVERDGKQVASYPASYGKSADPNLNTPNGTYIVMEKKPVEIMDNPRYGYTDVEKKWAVRISNHGEFIHENEENRAALGKVNNSHGCVNLSEADAKAYFDKALLGDPVEVTGSNTAMPPQYDVFDWMLNWDQWTQKSAL</sequence>
<keyword evidence="10" id="KW-1185">Reference proteome</keyword>
<proteinExistence type="predicted"/>
<dbReference type="Gene3D" id="2.60.40.3710">
    <property type="match status" value="1"/>
</dbReference>
<dbReference type="Pfam" id="PF17964">
    <property type="entry name" value="Big_10"/>
    <property type="match status" value="1"/>
</dbReference>
<evidence type="ECO:0000256" key="5">
    <source>
        <dbReference type="ARBA" id="ARBA00023315"/>
    </source>
</evidence>
<feature type="domain" description="L,D-TPase catalytic" evidence="8">
    <location>
        <begin position="240"/>
        <end position="361"/>
    </location>
</feature>
<dbReference type="Gene3D" id="2.40.440.10">
    <property type="entry name" value="L,D-transpeptidase catalytic domain-like"/>
    <property type="match status" value="1"/>
</dbReference>
<dbReference type="InterPro" id="IPR005490">
    <property type="entry name" value="LD_TPept_cat_dom"/>
</dbReference>
<dbReference type="SUPFAM" id="SSF141523">
    <property type="entry name" value="L,D-transpeptidase catalytic domain-like"/>
    <property type="match status" value="1"/>
</dbReference>
<dbReference type="Proteomes" id="UP001500979">
    <property type="component" value="Unassembled WGS sequence"/>
</dbReference>
<evidence type="ECO:0000256" key="4">
    <source>
        <dbReference type="ARBA" id="ARBA00022984"/>
    </source>
</evidence>
<dbReference type="Pfam" id="PF03734">
    <property type="entry name" value="YkuD"/>
    <property type="match status" value="1"/>
</dbReference>
<dbReference type="PROSITE" id="PS52029">
    <property type="entry name" value="LD_TPASE"/>
    <property type="match status" value="1"/>
</dbReference>
<gene>
    <name evidence="9" type="ORF">GCM10010470_62650</name>
</gene>
<organism evidence="9 10">
    <name type="scientific">Saccharopolyspora taberi</name>
    <dbReference type="NCBI Taxonomy" id="60895"/>
    <lineage>
        <taxon>Bacteria</taxon>
        <taxon>Bacillati</taxon>
        <taxon>Actinomycetota</taxon>
        <taxon>Actinomycetes</taxon>
        <taxon>Pseudonocardiales</taxon>
        <taxon>Pseudonocardiaceae</taxon>
        <taxon>Saccharopolyspora</taxon>
    </lineage>
</organism>
<keyword evidence="5" id="KW-0012">Acyltransferase</keyword>
<evidence type="ECO:0000259" key="8">
    <source>
        <dbReference type="PROSITE" id="PS52029"/>
    </source>
</evidence>
<keyword evidence="6 7" id="KW-0961">Cell wall biogenesis/degradation</keyword>
<comment type="pathway">
    <text evidence="1 7">Cell wall biogenesis; peptidoglycan biosynthesis.</text>
</comment>
<feature type="active site" description="Nucleophile" evidence="7">
    <location>
        <position position="337"/>
    </location>
</feature>
<evidence type="ECO:0000256" key="2">
    <source>
        <dbReference type="ARBA" id="ARBA00022679"/>
    </source>
</evidence>
<dbReference type="PANTHER" id="PTHR30582:SF2">
    <property type="entry name" value="L,D-TRANSPEPTIDASE YCIB-RELATED"/>
    <property type="match status" value="1"/>
</dbReference>
<keyword evidence="4 7" id="KW-0573">Peptidoglycan synthesis</keyword>
<dbReference type="InterPro" id="IPR050979">
    <property type="entry name" value="LD-transpeptidase"/>
</dbReference>
<evidence type="ECO:0000256" key="3">
    <source>
        <dbReference type="ARBA" id="ARBA00022960"/>
    </source>
</evidence>
<dbReference type="EMBL" id="BAAAUX010000035">
    <property type="protein sequence ID" value="GAA2818796.1"/>
    <property type="molecule type" value="Genomic_DNA"/>
</dbReference>
<name>A0ABN3VMI3_9PSEU</name>
<reference evidence="9 10" key="1">
    <citation type="journal article" date="2019" name="Int. J. Syst. Evol. Microbiol.">
        <title>The Global Catalogue of Microorganisms (GCM) 10K type strain sequencing project: providing services to taxonomists for standard genome sequencing and annotation.</title>
        <authorList>
            <consortium name="The Broad Institute Genomics Platform"/>
            <consortium name="The Broad Institute Genome Sequencing Center for Infectious Disease"/>
            <person name="Wu L."/>
            <person name="Ma J."/>
        </authorList>
    </citation>
    <scope>NUCLEOTIDE SEQUENCE [LARGE SCALE GENOMIC DNA]</scope>
    <source>
        <strain evidence="9 10">JCM 9383</strain>
    </source>
</reference>
<dbReference type="PROSITE" id="PS51257">
    <property type="entry name" value="PROKAR_LIPOPROTEIN"/>
    <property type="match status" value="1"/>
</dbReference>
<dbReference type="RefSeq" id="WP_344685946.1">
    <property type="nucleotide sequence ID" value="NZ_BAAAUX010000035.1"/>
</dbReference>
<dbReference type="CDD" id="cd16913">
    <property type="entry name" value="YkuD_like"/>
    <property type="match status" value="1"/>
</dbReference>
<feature type="active site" description="Proton donor/acceptor" evidence="7">
    <location>
        <position position="319"/>
    </location>
</feature>
<evidence type="ECO:0000256" key="1">
    <source>
        <dbReference type="ARBA" id="ARBA00004752"/>
    </source>
</evidence>
<accession>A0ABN3VMI3</accession>
<keyword evidence="3 7" id="KW-0133">Cell shape</keyword>
<keyword evidence="2" id="KW-0808">Transferase</keyword>
<evidence type="ECO:0000256" key="6">
    <source>
        <dbReference type="ARBA" id="ARBA00023316"/>
    </source>
</evidence>
<dbReference type="PANTHER" id="PTHR30582">
    <property type="entry name" value="L,D-TRANSPEPTIDASE"/>
    <property type="match status" value="1"/>
</dbReference>